<proteinExistence type="predicted"/>
<name>A0AAN8REF1_9PEZI</name>
<keyword evidence="4" id="KW-1185">Reference proteome</keyword>
<feature type="chain" id="PRO_5042814048" evidence="2">
    <location>
        <begin position="22"/>
        <end position="213"/>
    </location>
</feature>
<organism evidence="3 4">
    <name type="scientific">Orbilia javanica</name>
    <dbReference type="NCBI Taxonomy" id="47235"/>
    <lineage>
        <taxon>Eukaryota</taxon>
        <taxon>Fungi</taxon>
        <taxon>Dikarya</taxon>
        <taxon>Ascomycota</taxon>
        <taxon>Pezizomycotina</taxon>
        <taxon>Orbiliomycetes</taxon>
        <taxon>Orbiliales</taxon>
        <taxon>Orbiliaceae</taxon>
        <taxon>Orbilia</taxon>
    </lineage>
</organism>
<gene>
    <name evidence="3" type="ORF">TWF718_010537</name>
</gene>
<dbReference type="AlphaFoldDB" id="A0AAN8REF1"/>
<evidence type="ECO:0000313" key="3">
    <source>
        <dbReference type="EMBL" id="KAK6335096.1"/>
    </source>
</evidence>
<comment type="caution">
    <text evidence="3">The sequence shown here is derived from an EMBL/GenBank/DDBJ whole genome shotgun (WGS) entry which is preliminary data.</text>
</comment>
<dbReference type="EMBL" id="JAVHNR010000008">
    <property type="protein sequence ID" value="KAK6335096.1"/>
    <property type="molecule type" value="Genomic_DNA"/>
</dbReference>
<evidence type="ECO:0000256" key="1">
    <source>
        <dbReference type="SAM" id="MobiDB-lite"/>
    </source>
</evidence>
<feature type="region of interest" description="Disordered" evidence="1">
    <location>
        <begin position="90"/>
        <end position="121"/>
    </location>
</feature>
<evidence type="ECO:0000256" key="2">
    <source>
        <dbReference type="SAM" id="SignalP"/>
    </source>
</evidence>
<keyword evidence="2" id="KW-0732">Signal</keyword>
<dbReference type="Proteomes" id="UP001313282">
    <property type="component" value="Unassembled WGS sequence"/>
</dbReference>
<protein>
    <submittedName>
        <fullName evidence="3">Uncharacterized protein</fullName>
    </submittedName>
</protein>
<accession>A0AAN8REF1</accession>
<sequence length="213" mass="22829">MHFSIVSLALLAASAIPSVVAQGRPNKNAYPNKTTITKTFTKTVTLTSKTWSFRHYTTTKLELSTTTKTEHYTITTVKKEIIKPPPVTVTETVTKCPTNNDGGEKGEEGEGETPVKPAKDEEVTFETCPPIAVVTATPSCKGGTPCPTKSLCSQSTPTVTYRCNCGGATRTTVTATPRCAEDCCGGYVPTLYTFVPLPVERCVQPFGVSEVLI</sequence>
<evidence type="ECO:0000313" key="4">
    <source>
        <dbReference type="Proteomes" id="UP001313282"/>
    </source>
</evidence>
<feature type="signal peptide" evidence="2">
    <location>
        <begin position="1"/>
        <end position="21"/>
    </location>
</feature>
<reference evidence="3 4" key="1">
    <citation type="submission" date="2019-10" db="EMBL/GenBank/DDBJ databases">
        <authorList>
            <person name="Palmer J.M."/>
        </authorList>
    </citation>
    <scope>NUCLEOTIDE SEQUENCE [LARGE SCALE GENOMIC DNA]</scope>
    <source>
        <strain evidence="3 4">TWF718</strain>
    </source>
</reference>